<protein>
    <submittedName>
        <fullName evidence="1">Uncharacterized protein</fullName>
    </submittedName>
</protein>
<dbReference type="InParanoid" id="A0A151ZKD4"/>
<name>A0A151ZKD4_TIELA</name>
<proteinExistence type="predicted"/>
<dbReference type="SUPFAM" id="SSF52047">
    <property type="entry name" value="RNI-like"/>
    <property type="match status" value="1"/>
</dbReference>
<reference evidence="1 2" key="1">
    <citation type="submission" date="2015-12" db="EMBL/GenBank/DDBJ databases">
        <title>Dictyostelia acquired genes for synthesis and detection of signals that induce cell-type specialization by lateral gene transfer from prokaryotes.</title>
        <authorList>
            <person name="Gloeckner G."/>
            <person name="Schaap P."/>
        </authorList>
    </citation>
    <scope>NUCLEOTIDE SEQUENCE [LARGE SCALE GENOMIC DNA]</scope>
    <source>
        <strain evidence="1 2">TK</strain>
    </source>
</reference>
<dbReference type="Gene3D" id="3.80.10.10">
    <property type="entry name" value="Ribonuclease Inhibitor"/>
    <property type="match status" value="1"/>
</dbReference>
<comment type="caution">
    <text evidence="1">The sequence shown here is derived from an EMBL/GenBank/DDBJ whole genome shotgun (WGS) entry which is preliminary data.</text>
</comment>
<dbReference type="InterPro" id="IPR032675">
    <property type="entry name" value="LRR_dom_sf"/>
</dbReference>
<accession>A0A151ZKD4</accession>
<keyword evidence="2" id="KW-1185">Reference proteome</keyword>
<evidence type="ECO:0000313" key="2">
    <source>
        <dbReference type="Proteomes" id="UP000076078"/>
    </source>
</evidence>
<gene>
    <name evidence="1" type="ORF">DLAC_04731</name>
</gene>
<dbReference type="Proteomes" id="UP000076078">
    <property type="component" value="Unassembled WGS sequence"/>
</dbReference>
<organism evidence="1 2">
    <name type="scientific">Tieghemostelium lacteum</name>
    <name type="common">Slime mold</name>
    <name type="synonym">Dictyostelium lacteum</name>
    <dbReference type="NCBI Taxonomy" id="361077"/>
    <lineage>
        <taxon>Eukaryota</taxon>
        <taxon>Amoebozoa</taxon>
        <taxon>Evosea</taxon>
        <taxon>Eumycetozoa</taxon>
        <taxon>Dictyostelia</taxon>
        <taxon>Dictyosteliales</taxon>
        <taxon>Raperosteliaceae</taxon>
        <taxon>Tieghemostelium</taxon>
    </lineage>
</organism>
<dbReference type="AlphaFoldDB" id="A0A151ZKD4"/>
<sequence>MLPNIIIVKILDFLINEITCHNISSGNVNFVYNIVKVIAFVSKSWKTSILPKITFPQTLVAEKGKIYNNLKSIRTLGANIRINAKISPLLSNYQFFQNSIVSVSDYKVRDFNQLISKSVLEEIELLVISTELYQRVFVETDTTPQFSKLKSVHMTFPQKDVPLQSMVETLNSMSNVIENVSIKHFLNEGTTPLNSILMIKSLQKLCLNDISLLYSAFVDVISNHSTLNEVRLTYVSFKSGGISTYTMLDNIVLALSNNTTITLLEFTNTFTTQLLSLELITKYLSTNKTLKHLVMNDYMAVDPTKTFEIRNDTLERIDQYRNAEIPLIKYWASTSSLKEFRVNLFDHLNSIEALRHHSSKIVKLTVDMMYLYNERLDPHIEILKMEIPTLKYLTLNWSYSCSPVTNEDFFTAIANNKNITSLQFENFYFVSATKLVESISQSLKHLTILSMNHLNVKAIEDHPTEQTKFFETIAKNPHLVSFKVHSYSEWYNSLSFDGYIDLISIVISKNNVLQHLYLPPYPKQDYTLVSNTLSNALEQNNNNLKSLHIFNQIPLHPLQKLLDKYYL</sequence>
<evidence type="ECO:0000313" key="1">
    <source>
        <dbReference type="EMBL" id="KYQ94433.1"/>
    </source>
</evidence>
<dbReference type="EMBL" id="LODT01000022">
    <property type="protein sequence ID" value="KYQ94433.1"/>
    <property type="molecule type" value="Genomic_DNA"/>
</dbReference>